<dbReference type="Pfam" id="PF07681">
    <property type="entry name" value="DoxX"/>
    <property type="match status" value="1"/>
</dbReference>
<keyword evidence="7" id="KW-1185">Reference proteome</keyword>
<protein>
    <submittedName>
        <fullName evidence="6">DoxX family membrane protein</fullName>
    </submittedName>
</protein>
<name>A0AA95JDG8_9BACL</name>
<proteinExistence type="predicted"/>
<feature type="transmembrane region" description="Helical" evidence="5">
    <location>
        <begin position="135"/>
        <end position="158"/>
    </location>
</feature>
<dbReference type="PANTHER" id="PTHR39157">
    <property type="entry name" value="INTEGRAL MEMBRANE PROTEIN-RELATED"/>
    <property type="match status" value="1"/>
</dbReference>
<dbReference type="AlphaFoldDB" id="A0AA95JDG8"/>
<evidence type="ECO:0000256" key="2">
    <source>
        <dbReference type="ARBA" id="ARBA00022692"/>
    </source>
</evidence>
<organism evidence="6 7">
    <name type="scientific">Candidatus Cohnella colombiensis</name>
    <dbReference type="NCBI Taxonomy" id="3121368"/>
    <lineage>
        <taxon>Bacteria</taxon>
        <taxon>Bacillati</taxon>
        <taxon>Bacillota</taxon>
        <taxon>Bacilli</taxon>
        <taxon>Bacillales</taxon>
        <taxon>Paenibacillaceae</taxon>
        <taxon>Cohnella</taxon>
    </lineage>
</organism>
<evidence type="ECO:0000313" key="7">
    <source>
        <dbReference type="Proteomes" id="UP001178662"/>
    </source>
</evidence>
<sequence length="195" mass="21347">MTIKDELKGKNIIVPDNPVSNFFFNNTRSGLIWLVIRLYLGYQWLNAGWHKVTSEKWVGSEAGAGLSGFLNGAIAKANEGKDVTDWYASFLQDFVLPNAKVFSYFVAFGEVCVGLGLILGLLTGVAAFFGAFMNAAFLFAGTLSTNPLLFILATWLVLGWKVAGWYGLDRWALPLLGTPWGKKKQDQQGDPSATV</sequence>
<accession>A0AA95JDG8</accession>
<gene>
    <name evidence="6" type="ORF">P0Y55_02380</name>
</gene>
<dbReference type="PANTHER" id="PTHR39157:SF1">
    <property type="entry name" value="DOXX FAMILY PROTEIN"/>
    <property type="match status" value="1"/>
</dbReference>
<dbReference type="Proteomes" id="UP001178662">
    <property type="component" value="Chromosome"/>
</dbReference>
<feature type="transmembrane region" description="Helical" evidence="5">
    <location>
        <begin position="101"/>
        <end position="129"/>
    </location>
</feature>
<evidence type="ECO:0000256" key="3">
    <source>
        <dbReference type="ARBA" id="ARBA00022989"/>
    </source>
</evidence>
<keyword evidence="4 5" id="KW-0472">Membrane</keyword>
<reference evidence="6" key="1">
    <citation type="submission" date="2023-03" db="EMBL/GenBank/DDBJ databases">
        <title>Andean soil-derived lignocellulolytic bacterial consortium as a source of novel taxa and putative plastic-active enzymes.</title>
        <authorList>
            <person name="Diaz-Garcia L."/>
            <person name="Chuvochina M."/>
            <person name="Feuerriegel G."/>
            <person name="Bunk B."/>
            <person name="Sproer C."/>
            <person name="Streit W.R."/>
            <person name="Rodriguez L.M."/>
            <person name="Overmann J."/>
            <person name="Jimenez D.J."/>
        </authorList>
    </citation>
    <scope>NUCLEOTIDE SEQUENCE</scope>
    <source>
        <strain evidence="6">MAG 2441</strain>
    </source>
</reference>
<comment type="subcellular location">
    <subcellularLocation>
        <location evidence="1">Membrane</location>
        <topology evidence="1">Multi-pass membrane protein</topology>
    </subcellularLocation>
</comment>
<evidence type="ECO:0000313" key="6">
    <source>
        <dbReference type="EMBL" id="WEK54952.1"/>
    </source>
</evidence>
<keyword evidence="2 5" id="KW-0812">Transmembrane</keyword>
<evidence type="ECO:0000256" key="4">
    <source>
        <dbReference type="ARBA" id="ARBA00023136"/>
    </source>
</evidence>
<dbReference type="GO" id="GO:0016020">
    <property type="term" value="C:membrane"/>
    <property type="evidence" value="ECO:0007669"/>
    <property type="project" value="UniProtKB-SubCell"/>
</dbReference>
<evidence type="ECO:0000256" key="5">
    <source>
        <dbReference type="SAM" id="Phobius"/>
    </source>
</evidence>
<dbReference type="InterPro" id="IPR032808">
    <property type="entry name" value="DoxX"/>
</dbReference>
<keyword evidence="3 5" id="KW-1133">Transmembrane helix</keyword>
<evidence type="ECO:0000256" key="1">
    <source>
        <dbReference type="ARBA" id="ARBA00004141"/>
    </source>
</evidence>
<dbReference type="EMBL" id="CP119317">
    <property type="protein sequence ID" value="WEK54952.1"/>
    <property type="molecule type" value="Genomic_DNA"/>
</dbReference>